<proteinExistence type="predicted"/>
<dbReference type="EMBL" id="FBWG01000028">
    <property type="protein sequence ID" value="CUX44577.1"/>
    <property type="molecule type" value="Genomic_DNA"/>
</dbReference>
<evidence type="ECO:0000313" key="2">
    <source>
        <dbReference type="Proteomes" id="UP000191987"/>
    </source>
</evidence>
<reference evidence="1 2" key="1">
    <citation type="submission" date="2016-01" db="EMBL/GenBank/DDBJ databases">
        <authorList>
            <person name="Oliw E.H."/>
        </authorList>
    </citation>
    <scope>NUCLEOTIDE SEQUENCE [LARGE SCALE GENOMIC DNA]</scope>
    <source>
        <strain evidence="1 2">Zutra 3-1</strain>
    </source>
</reference>
<name>A0A1S7R023_9HYPH</name>
<protein>
    <submittedName>
        <fullName evidence="1">Uncharacterized protein</fullName>
    </submittedName>
</protein>
<dbReference type="Proteomes" id="UP000191987">
    <property type="component" value="Unassembled WGS sequence"/>
</dbReference>
<dbReference type="RefSeq" id="WP_162936799.1">
    <property type="nucleotide sequence ID" value="NZ_LT009749.1"/>
</dbReference>
<accession>A0A1S7R023</accession>
<dbReference type="AlphaFoldDB" id="A0A1S7R023"/>
<gene>
    <name evidence="1" type="ORF">AGR7C_Lc100472</name>
</gene>
<evidence type="ECO:0000313" key="1">
    <source>
        <dbReference type="EMBL" id="CUX44577.1"/>
    </source>
</evidence>
<sequence>MIDNEKLAAANRQTVTKANVILPQCFSGTFQPEKKAYCAKKRIGAYISVAEKTAFFEKNRYCNFERKKTDDTECRFKTCRRSTRPDESYTTAFGCVVSPIAGS</sequence>
<organism evidence="1 2">
    <name type="scientific">Agrobacterium deltaense Zutra 3/1</name>
    <dbReference type="NCBI Taxonomy" id="1183427"/>
    <lineage>
        <taxon>Bacteria</taxon>
        <taxon>Pseudomonadati</taxon>
        <taxon>Pseudomonadota</taxon>
        <taxon>Alphaproteobacteria</taxon>
        <taxon>Hyphomicrobiales</taxon>
        <taxon>Rhizobiaceae</taxon>
        <taxon>Rhizobium/Agrobacterium group</taxon>
        <taxon>Agrobacterium</taxon>
    </lineage>
</organism>